<dbReference type="AlphaFoldDB" id="A0A495E9E3"/>
<dbReference type="OrthoDB" id="9757809at2"/>
<dbReference type="Proteomes" id="UP000269412">
    <property type="component" value="Unassembled WGS sequence"/>
</dbReference>
<sequence>MKIATKIILFLTIVFFQFSARAQTDPDFFNKIKTERVVSDPDIEWESFAPGTSGYCEEFWCHPTDTNVMFSGPDMHASFGTWDGGLTWQTLKDYDGSGLEMRRVIDIQFSTQNPDLGIAFSSNQTSSNTRGEIYETNDRGKTWSSVSNMGLVHSKVAIHPTNDNIWFLGAGDFWNVKAVRRSQANPNGGKQSRASYGYVWKTTDKGANWTKVATNLSNDLDVGRIIFNPSSPQNMIMATSHGVYVSSDTGDTWTANSTGLPNNLPRDLTSHYESSTGTFTLFLVEQTVFTASGSAINSTGGVYKSTDNGASWTSITGDLGIDFTTVTDWSARNRYHRSLGYWFGMSINDSKATHTTYPSNVLSVFNRIVVNPLNKDEIYISQNTKHDYGFGPGDIWKTENGGTTWFPCARNGKYWLNNSNASYWNNKTGLSTTTANMDFSHVQTEMDDLSEIQGTRALAINANGDVFTVIAQQTFRTNNSGNSWEQIDDFETNSGSNKWVGRGNNALPGRFMLLETGIQNRKLLCSGEHGLWQTTDLDGWANPDAVVIEQIEGQTFDTGGYKSAHSISAVAVHPNDPNTIYTLVDRQTHRGKVRKSTDGGQTWSNIATIFDAASGISSSVAHQRSLLIDPVTPNNMYFVAVNRNVRGVGGSGPGPTLTQGQYGVYRSNDGGVTWNVNNPSPLSNTSVSEIAMHPDDPQTIFATLNHPVGALYKSVDGAVSWTPMTIPSEIASVNDIFIDRNTKDMFLSAGSRSGVFNAGGVWKSTDDGATWDRIFEAPFIWQTETSPLDSNIILISAATQIYTKANDFKNPGAYLSLDGGTAWTKINKGLAHSDRIVDLKPDPYDQNIIWSAGWGSGWYKAQISTVEKTVFDADFTIAITTETCPNQNNGKINIVANSSNDYIVSFNGTTTDFTKDITLENIEPGNYNLCISIDGKTESQCFNIEIKEAAEIQGISLLSEHKFSLNIEKGTAPFSVSINDQVVYETLSNSFSVDVNHGDVVKVKSGVLCEGTIVKSIDLLHTTIAYPNPTNNAFQLSLPMNEGNISIELYNINSQLVSSKVYKIQSGKVNLNLENNPAGIYFVKIKGKKPTYFQIIKN</sequence>
<evidence type="ECO:0000256" key="2">
    <source>
        <dbReference type="ARBA" id="ARBA00022737"/>
    </source>
</evidence>
<feature type="signal peptide" evidence="3">
    <location>
        <begin position="1"/>
        <end position="22"/>
    </location>
</feature>
<dbReference type="EMBL" id="RBIQ01000008">
    <property type="protein sequence ID" value="RKR13301.1"/>
    <property type="molecule type" value="Genomic_DNA"/>
</dbReference>
<dbReference type="RefSeq" id="WP_121067199.1">
    <property type="nucleotide sequence ID" value="NZ_RBIQ01000008.1"/>
</dbReference>
<proteinExistence type="predicted"/>
<keyword evidence="7" id="KW-1185">Reference proteome</keyword>
<evidence type="ECO:0000259" key="5">
    <source>
        <dbReference type="Pfam" id="PF18962"/>
    </source>
</evidence>
<protein>
    <submittedName>
        <fullName evidence="6">Putative secreted protein (Por secretion system target)</fullName>
    </submittedName>
</protein>
<evidence type="ECO:0000259" key="4">
    <source>
        <dbReference type="Pfam" id="PF15902"/>
    </source>
</evidence>
<evidence type="ECO:0000256" key="1">
    <source>
        <dbReference type="ARBA" id="ARBA00022729"/>
    </source>
</evidence>
<feature type="domain" description="Secretion system C-terminal sorting" evidence="5">
    <location>
        <begin position="1026"/>
        <end position="1091"/>
    </location>
</feature>
<evidence type="ECO:0000256" key="3">
    <source>
        <dbReference type="SAM" id="SignalP"/>
    </source>
</evidence>
<dbReference type="GO" id="GO:0010411">
    <property type="term" value="P:xyloglucan metabolic process"/>
    <property type="evidence" value="ECO:0007669"/>
    <property type="project" value="TreeGrafter"/>
</dbReference>
<dbReference type="InterPro" id="IPR026444">
    <property type="entry name" value="Secre_tail"/>
</dbReference>
<accession>A0A495E9E3</accession>
<dbReference type="Pfam" id="PF15902">
    <property type="entry name" value="Sortilin-Vps10"/>
    <property type="match status" value="2"/>
</dbReference>
<dbReference type="InterPro" id="IPR015943">
    <property type="entry name" value="WD40/YVTN_repeat-like_dom_sf"/>
</dbReference>
<dbReference type="Pfam" id="PF18962">
    <property type="entry name" value="Por_Secre_tail"/>
    <property type="match status" value="1"/>
</dbReference>
<feature type="domain" description="Sortilin N-terminal" evidence="4">
    <location>
        <begin position="199"/>
        <end position="317"/>
    </location>
</feature>
<dbReference type="PANTHER" id="PTHR43739:SF5">
    <property type="entry name" value="EXO-ALPHA-SIALIDASE"/>
    <property type="match status" value="1"/>
</dbReference>
<evidence type="ECO:0000313" key="6">
    <source>
        <dbReference type="EMBL" id="RKR13301.1"/>
    </source>
</evidence>
<reference evidence="6 7" key="1">
    <citation type="submission" date="2018-10" db="EMBL/GenBank/DDBJ databases">
        <title>Genomic Encyclopedia of Archaeal and Bacterial Type Strains, Phase II (KMG-II): from individual species to whole genera.</title>
        <authorList>
            <person name="Goeker M."/>
        </authorList>
    </citation>
    <scope>NUCLEOTIDE SEQUENCE [LARGE SCALE GENOMIC DNA]</scope>
    <source>
        <strain evidence="6 7">DSM 25230</strain>
    </source>
</reference>
<keyword evidence="1 3" id="KW-0732">Signal</keyword>
<feature type="domain" description="Sortilin N-terminal" evidence="4">
    <location>
        <begin position="664"/>
        <end position="776"/>
    </location>
</feature>
<dbReference type="PANTHER" id="PTHR43739">
    <property type="entry name" value="XYLOGLUCANASE (EUROFUNG)"/>
    <property type="match status" value="1"/>
</dbReference>
<gene>
    <name evidence="6" type="ORF">CLV91_2018</name>
</gene>
<evidence type="ECO:0000313" key="7">
    <source>
        <dbReference type="Proteomes" id="UP000269412"/>
    </source>
</evidence>
<dbReference type="SUPFAM" id="SSF110296">
    <property type="entry name" value="Oligoxyloglucan reducing end-specific cellobiohydrolase"/>
    <property type="match status" value="3"/>
</dbReference>
<dbReference type="Gene3D" id="2.130.10.10">
    <property type="entry name" value="YVTN repeat-like/Quinoprotein amine dehydrogenase"/>
    <property type="match status" value="4"/>
</dbReference>
<name>A0A495E9E3_9FLAO</name>
<dbReference type="CDD" id="cd15482">
    <property type="entry name" value="Sialidase_non-viral"/>
    <property type="match status" value="1"/>
</dbReference>
<dbReference type="InterPro" id="IPR052025">
    <property type="entry name" value="Xyloglucanase_GH74"/>
</dbReference>
<keyword evidence="2" id="KW-0677">Repeat</keyword>
<feature type="chain" id="PRO_5019795011" evidence="3">
    <location>
        <begin position="23"/>
        <end position="1098"/>
    </location>
</feature>
<comment type="caution">
    <text evidence="6">The sequence shown here is derived from an EMBL/GenBank/DDBJ whole genome shotgun (WGS) entry which is preliminary data.</text>
</comment>
<dbReference type="InterPro" id="IPR031778">
    <property type="entry name" value="Sortilin_N"/>
</dbReference>
<organism evidence="6 7">
    <name type="scientific">Maribacter vaceletii</name>
    <dbReference type="NCBI Taxonomy" id="1206816"/>
    <lineage>
        <taxon>Bacteria</taxon>
        <taxon>Pseudomonadati</taxon>
        <taxon>Bacteroidota</taxon>
        <taxon>Flavobacteriia</taxon>
        <taxon>Flavobacteriales</taxon>
        <taxon>Flavobacteriaceae</taxon>
        <taxon>Maribacter</taxon>
    </lineage>
</organism>
<dbReference type="NCBIfam" id="TIGR04183">
    <property type="entry name" value="Por_Secre_tail"/>
    <property type="match status" value="1"/>
</dbReference>